<accession>A0A5C5RDE7</accession>
<evidence type="ECO:0000313" key="3">
    <source>
        <dbReference type="Proteomes" id="UP000317291"/>
    </source>
</evidence>
<sequence>MNKAKRTMAGLIAGAAVFTGVGAVSTVAAGAASASTCTYHTRMMFGNNIVDGYGGGPQTATQNAYSKAKAHGISTVGGKRMWTQYECN</sequence>
<dbReference type="RefSeq" id="WP_146559902.1">
    <property type="nucleotide sequence ID" value="NZ_VIGW01000002.1"/>
</dbReference>
<dbReference type="EMBL" id="VIGW01000002">
    <property type="protein sequence ID" value="TWS20682.1"/>
    <property type="molecule type" value="Genomic_DNA"/>
</dbReference>
<name>A0A5C5RDE7_9ACTN</name>
<evidence type="ECO:0008006" key="4">
    <source>
        <dbReference type="Google" id="ProtNLM"/>
    </source>
</evidence>
<dbReference type="Proteomes" id="UP000317291">
    <property type="component" value="Unassembled WGS sequence"/>
</dbReference>
<feature type="signal peptide" evidence="1">
    <location>
        <begin position="1"/>
        <end position="23"/>
    </location>
</feature>
<reference evidence="2 3" key="1">
    <citation type="submission" date="2019-06" db="EMBL/GenBank/DDBJ databases">
        <title>Tsukamurella conjunctivitidis sp. nov., Tsukamurella assacharolytica sp. nov. and Tsukamurella sputae sp. nov. isolated from patients with conjunctivitis, bacteraemia (lymphoma) and respiratory infection (sputum) in Hong Kong.</title>
        <authorList>
            <person name="Teng J.L.L."/>
            <person name="Lee H.H."/>
            <person name="Fong J.Y.H."/>
            <person name="Fok K.M.N."/>
            <person name="Lau S.K.P."/>
            <person name="Woo P.C.Y."/>
        </authorList>
    </citation>
    <scope>NUCLEOTIDE SEQUENCE [LARGE SCALE GENOMIC DNA]</scope>
    <source>
        <strain evidence="2 3">HKU71</strain>
    </source>
</reference>
<evidence type="ECO:0000256" key="1">
    <source>
        <dbReference type="SAM" id="SignalP"/>
    </source>
</evidence>
<comment type="caution">
    <text evidence="2">The sequence shown here is derived from an EMBL/GenBank/DDBJ whole genome shotgun (WGS) entry which is preliminary data.</text>
</comment>
<dbReference type="AlphaFoldDB" id="A0A5C5RDE7"/>
<feature type="chain" id="PRO_5039036550" description="DUF4189 domain-containing protein" evidence="1">
    <location>
        <begin position="24"/>
        <end position="88"/>
    </location>
</feature>
<protein>
    <recommendedName>
        <fullName evidence="4">DUF4189 domain-containing protein</fullName>
    </recommendedName>
</protein>
<keyword evidence="3" id="KW-1185">Reference proteome</keyword>
<organism evidence="2 3">
    <name type="scientific">Tsukamurella asaccharolytica</name>
    <dbReference type="NCBI Taxonomy" id="2592067"/>
    <lineage>
        <taxon>Bacteria</taxon>
        <taxon>Bacillati</taxon>
        <taxon>Actinomycetota</taxon>
        <taxon>Actinomycetes</taxon>
        <taxon>Mycobacteriales</taxon>
        <taxon>Tsukamurellaceae</taxon>
        <taxon>Tsukamurella</taxon>
    </lineage>
</organism>
<evidence type="ECO:0000313" key="2">
    <source>
        <dbReference type="EMBL" id="TWS20682.1"/>
    </source>
</evidence>
<gene>
    <name evidence="2" type="ORF">FK529_04900</name>
</gene>
<keyword evidence="1" id="KW-0732">Signal</keyword>
<proteinExistence type="predicted"/>